<dbReference type="Pfam" id="PF03139">
    <property type="entry name" value="AnfG_VnfG"/>
    <property type="match status" value="1"/>
</dbReference>
<keyword evidence="5 11" id="KW-0560">Oxidoreductase</keyword>
<dbReference type="Proteomes" id="UP000033111">
    <property type="component" value="Chromosome"/>
</dbReference>
<dbReference type="GO" id="GO:0046872">
    <property type="term" value="F:metal ion binding"/>
    <property type="evidence" value="ECO:0007669"/>
    <property type="project" value="UniProtKB-KW"/>
</dbReference>
<evidence type="ECO:0000256" key="2">
    <source>
        <dbReference type="ARBA" id="ARBA00022723"/>
    </source>
</evidence>
<keyword evidence="7" id="KW-0411">Iron-sulfur</keyword>
<comment type="catalytic activity">
    <reaction evidence="10">
        <text>N2 + 8 reduced [2Fe-2S]-[ferredoxin] + 16 ATP + 16 H2O = H2 + 8 oxidized [2Fe-2S]-[ferredoxin] + 2 NH4(+) + 16 ADP + 16 phosphate + 6 H(+)</text>
        <dbReference type="Rhea" id="RHEA:21448"/>
        <dbReference type="Rhea" id="RHEA-COMP:10000"/>
        <dbReference type="Rhea" id="RHEA-COMP:10001"/>
        <dbReference type="ChEBI" id="CHEBI:15377"/>
        <dbReference type="ChEBI" id="CHEBI:15378"/>
        <dbReference type="ChEBI" id="CHEBI:17997"/>
        <dbReference type="ChEBI" id="CHEBI:18276"/>
        <dbReference type="ChEBI" id="CHEBI:28938"/>
        <dbReference type="ChEBI" id="CHEBI:30616"/>
        <dbReference type="ChEBI" id="CHEBI:33737"/>
        <dbReference type="ChEBI" id="CHEBI:33738"/>
        <dbReference type="ChEBI" id="CHEBI:43474"/>
        <dbReference type="ChEBI" id="CHEBI:456216"/>
        <dbReference type="EC" id="1.18.6.1"/>
    </reaction>
</comment>
<dbReference type="KEGG" id="msw:MSSIT_2932"/>
<evidence type="ECO:0000256" key="9">
    <source>
        <dbReference type="ARBA" id="ARBA00030899"/>
    </source>
</evidence>
<organism evidence="11 12">
    <name type="scientific">Methanosarcina siciliae T4/M</name>
    <dbReference type="NCBI Taxonomy" id="1434120"/>
    <lineage>
        <taxon>Archaea</taxon>
        <taxon>Methanobacteriati</taxon>
        <taxon>Methanobacteriota</taxon>
        <taxon>Stenosarchaea group</taxon>
        <taxon>Methanomicrobia</taxon>
        <taxon>Methanosarcinales</taxon>
        <taxon>Methanosarcinaceae</taxon>
        <taxon>Methanosarcina</taxon>
    </lineage>
</organism>
<dbReference type="GeneID" id="24861830"/>
<dbReference type="InterPro" id="IPR014279">
    <property type="entry name" value="Nase_V-Fe_dsu"/>
</dbReference>
<evidence type="ECO:0000256" key="5">
    <source>
        <dbReference type="ARBA" id="ARBA00023002"/>
    </source>
</evidence>
<name>A0A0E3L949_9EURY</name>
<reference evidence="11 12" key="1">
    <citation type="submission" date="2014-07" db="EMBL/GenBank/DDBJ databases">
        <title>Methanogenic archaea and the global carbon cycle.</title>
        <authorList>
            <person name="Henriksen J.R."/>
            <person name="Luke J."/>
            <person name="Reinhart S."/>
            <person name="Benedict M.N."/>
            <person name="Youngblut N.D."/>
            <person name="Metcalf M.E."/>
            <person name="Whitaker R.J."/>
            <person name="Metcalf W.W."/>
        </authorList>
    </citation>
    <scope>NUCLEOTIDE SEQUENCE [LARGE SCALE GENOMIC DNA]</scope>
    <source>
        <strain evidence="11 12">T4/M</strain>
    </source>
</reference>
<proteinExistence type="predicted"/>
<dbReference type="SMR" id="A0A0E3L949"/>
<keyword evidence="3" id="KW-0547">Nucleotide-binding</keyword>
<keyword evidence="2" id="KW-0479">Metal-binding</keyword>
<dbReference type="AlphaFoldDB" id="A0A0E3L949"/>
<evidence type="ECO:0000313" key="11">
    <source>
        <dbReference type="EMBL" id="AKB29651.1"/>
    </source>
</evidence>
<dbReference type="HOGENOM" id="CLU_148675_0_0_2"/>
<protein>
    <recommendedName>
        <fullName evidence="1">nitrogenase</fullName>
        <ecNumber evidence="1">1.18.6.1</ecNumber>
    </recommendedName>
    <alternativeName>
        <fullName evidence="9">Nitrogenase component I</fullName>
    </alternativeName>
</protein>
<evidence type="ECO:0000256" key="4">
    <source>
        <dbReference type="ARBA" id="ARBA00022840"/>
    </source>
</evidence>
<dbReference type="OrthoDB" id="129571at2157"/>
<evidence type="ECO:0000256" key="1">
    <source>
        <dbReference type="ARBA" id="ARBA00012773"/>
    </source>
</evidence>
<dbReference type="PATRIC" id="fig|1434120.4.peg.3818"/>
<dbReference type="GO" id="GO:0016163">
    <property type="term" value="F:nitrogenase activity"/>
    <property type="evidence" value="ECO:0007669"/>
    <property type="project" value="UniProtKB-EC"/>
</dbReference>
<sequence>MNEKIEEITALIQERCLWQFFSRSWDREENIEGIMTMTGKILNGEKINLVTPADKAFYSDAKNLAADIQNKMPWISELDKSGILELVEGVKKRLLHITVKKSRNCELNLPNY</sequence>
<evidence type="ECO:0000313" key="12">
    <source>
        <dbReference type="Proteomes" id="UP000033111"/>
    </source>
</evidence>
<dbReference type="GO" id="GO:0005524">
    <property type="term" value="F:ATP binding"/>
    <property type="evidence" value="ECO:0007669"/>
    <property type="project" value="UniProtKB-KW"/>
</dbReference>
<keyword evidence="6" id="KW-0408">Iron</keyword>
<dbReference type="InterPro" id="IPR004349">
    <property type="entry name" value="V/Nase_d_su"/>
</dbReference>
<keyword evidence="4" id="KW-0067">ATP-binding</keyword>
<dbReference type="EMBL" id="CP009506">
    <property type="protein sequence ID" value="AKB29651.1"/>
    <property type="molecule type" value="Genomic_DNA"/>
</dbReference>
<evidence type="ECO:0000256" key="7">
    <source>
        <dbReference type="ARBA" id="ARBA00023014"/>
    </source>
</evidence>
<keyword evidence="8" id="KW-0535">Nitrogen fixation</keyword>
<evidence type="ECO:0000256" key="8">
    <source>
        <dbReference type="ARBA" id="ARBA00023231"/>
    </source>
</evidence>
<gene>
    <name evidence="11" type="ORF">MSSIT_2932</name>
</gene>
<evidence type="ECO:0000256" key="10">
    <source>
        <dbReference type="ARBA" id="ARBA00047967"/>
    </source>
</evidence>
<evidence type="ECO:0000256" key="3">
    <source>
        <dbReference type="ARBA" id="ARBA00022741"/>
    </source>
</evidence>
<accession>A0A0E3L949</accession>
<dbReference type="NCBIfam" id="TIGR02930">
    <property type="entry name" value="vnfG_nitrog"/>
    <property type="match status" value="1"/>
</dbReference>
<keyword evidence="12" id="KW-1185">Reference proteome</keyword>
<evidence type="ECO:0000256" key="6">
    <source>
        <dbReference type="ARBA" id="ARBA00023004"/>
    </source>
</evidence>
<dbReference type="RefSeq" id="WP_011021238.1">
    <property type="nucleotide sequence ID" value="NZ_CP009506.1"/>
</dbReference>
<dbReference type="EC" id="1.18.6.1" evidence="1"/>
<dbReference type="GO" id="GO:0051536">
    <property type="term" value="F:iron-sulfur cluster binding"/>
    <property type="evidence" value="ECO:0007669"/>
    <property type="project" value="UniProtKB-KW"/>
</dbReference>